<feature type="domain" description="Carrier" evidence="3">
    <location>
        <begin position="5"/>
        <end position="82"/>
    </location>
</feature>
<accession>A0ABV1K1Y4</accession>
<dbReference type="InterPro" id="IPR020806">
    <property type="entry name" value="PKS_PP-bd"/>
</dbReference>
<dbReference type="SMART" id="SM01294">
    <property type="entry name" value="PKS_PP_betabranch"/>
    <property type="match status" value="1"/>
</dbReference>
<sequence length="92" mass="9724">MTTTPQPAEILTWAQEYLADLLGSDAGSLDPDTDFDQLGIDSALAVSLLTEIEERYGVDLPPESLFENPTLRAVADAVHAHLATAAPSPSTS</sequence>
<dbReference type="SMART" id="SM00823">
    <property type="entry name" value="PKS_PP"/>
    <property type="match status" value="1"/>
</dbReference>
<evidence type="ECO:0000259" key="3">
    <source>
        <dbReference type="PROSITE" id="PS50075"/>
    </source>
</evidence>
<dbReference type="InterPro" id="IPR036736">
    <property type="entry name" value="ACP-like_sf"/>
</dbReference>
<dbReference type="PROSITE" id="PS50075">
    <property type="entry name" value="CARRIER"/>
    <property type="match status" value="1"/>
</dbReference>
<reference evidence="4 5" key="1">
    <citation type="submission" date="2024-03" db="EMBL/GenBank/DDBJ databases">
        <title>Draft genome sequence of Pseudonocardia tropica JCM 19149.</title>
        <authorList>
            <person name="Butdee W."/>
            <person name="Duangmal K."/>
        </authorList>
    </citation>
    <scope>NUCLEOTIDE SEQUENCE [LARGE SCALE GENOMIC DNA]</scope>
    <source>
        <strain evidence="4 5">JCM 19149</strain>
    </source>
</reference>
<name>A0ABV1K1Y4_9PSEU</name>
<keyword evidence="5" id="KW-1185">Reference proteome</keyword>
<evidence type="ECO:0000256" key="2">
    <source>
        <dbReference type="ARBA" id="ARBA00022553"/>
    </source>
</evidence>
<dbReference type="Gene3D" id="1.10.1200.10">
    <property type="entry name" value="ACP-like"/>
    <property type="match status" value="1"/>
</dbReference>
<keyword evidence="2" id="KW-0597">Phosphoprotein</keyword>
<evidence type="ECO:0000313" key="5">
    <source>
        <dbReference type="Proteomes" id="UP001464923"/>
    </source>
</evidence>
<dbReference type="RefSeq" id="WP_345640605.1">
    <property type="nucleotide sequence ID" value="NZ_BAABLY010000003.1"/>
</dbReference>
<gene>
    <name evidence="4" type="ORF">WHI96_24060</name>
</gene>
<dbReference type="SUPFAM" id="SSF47336">
    <property type="entry name" value="ACP-like"/>
    <property type="match status" value="1"/>
</dbReference>
<dbReference type="InterPro" id="IPR009081">
    <property type="entry name" value="PP-bd_ACP"/>
</dbReference>
<dbReference type="Pfam" id="PF00550">
    <property type="entry name" value="PP-binding"/>
    <property type="match status" value="1"/>
</dbReference>
<keyword evidence="1" id="KW-0596">Phosphopantetheine</keyword>
<evidence type="ECO:0000313" key="4">
    <source>
        <dbReference type="EMBL" id="MEQ3541891.1"/>
    </source>
</evidence>
<dbReference type="Proteomes" id="UP001464923">
    <property type="component" value="Unassembled WGS sequence"/>
</dbReference>
<organism evidence="4 5">
    <name type="scientific">Pseudonocardia tropica</name>
    <dbReference type="NCBI Taxonomy" id="681289"/>
    <lineage>
        <taxon>Bacteria</taxon>
        <taxon>Bacillati</taxon>
        <taxon>Actinomycetota</taxon>
        <taxon>Actinomycetes</taxon>
        <taxon>Pseudonocardiales</taxon>
        <taxon>Pseudonocardiaceae</taxon>
        <taxon>Pseudonocardia</taxon>
    </lineage>
</organism>
<protein>
    <submittedName>
        <fullName evidence="4">Acyl carrier protein</fullName>
    </submittedName>
</protein>
<dbReference type="EMBL" id="JBEDNP010000019">
    <property type="protein sequence ID" value="MEQ3541891.1"/>
    <property type="molecule type" value="Genomic_DNA"/>
</dbReference>
<comment type="caution">
    <text evidence="4">The sequence shown here is derived from an EMBL/GenBank/DDBJ whole genome shotgun (WGS) entry which is preliminary data.</text>
</comment>
<evidence type="ECO:0000256" key="1">
    <source>
        <dbReference type="ARBA" id="ARBA00022450"/>
    </source>
</evidence>
<proteinExistence type="predicted"/>